<evidence type="ECO:0000256" key="4">
    <source>
        <dbReference type="ARBA" id="ARBA00022801"/>
    </source>
</evidence>
<evidence type="ECO:0000313" key="8">
    <source>
        <dbReference type="Proteomes" id="UP000199632"/>
    </source>
</evidence>
<reference evidence="8" key="1">
    <citation type="submission" date="2016-10" db="EMBL/GenBank/DDBJ databases">
        <authorList>
            <person name="Varghese N."/>
            <person name="Submissions S."/>
        </authorList>
    </citation>
    <scope>NUCLEOTIDE SEQUENCE [LARGE SCALE GENOMIC DNA]</scope>
    <source>
        <strain evidence="8">DSM 44718</strain>
    </source>
</reference>
<evidence type="ECO:0000256" key="3">
    <source>
        <dbReference type="ARBA" id="ARBA00022723"/>
    </source>
</evidence>
<dbReference type="SUPFAM" id="SSF56281">
    <property type="entry name" value="Metallo-hydrolase/oxidoreductase"/>
    <property type="match status" value="1"/>
</dbReference>
<organism evidence="7 8">
    <name type="scientific">Asanoa ishikariensis</name>
    <dbReference type="NCBI Taxonomy" id="137265"/>
    <lineage>
        <taxon>Bacteria</taxon>
        <taxon>Bacillati</taxon>
        <taxon>Actinomycetota</taxon>
        <taxon>Actinomycetes</taxon>
        <taxon>Micromonosporales</taxon>
        <taxon>Micromonosporaceae</taxon>
        <taxon>Asanoa</taxon>
    </lineage>
</organism>
<evidence type="ECO:0000313" key="7">
    <source>
        <dbReference type="EMBL" id="SDZ53904.1"/>
    </source>
</evidence>
<sequence>MGDVRRIDLGYFVRPADEAGAAHPRIEPVFGYLVRRPEGLLLFDTGMGSHPDVDAHYRPTRRTLHTALEQAGVTTDEVTMVVNCHLHFDHCGGNPLFTGLPIVVQDKELATARKTADYTLPELVDFAGAHYLEVSGETELWPGVWVIPTPGHTDGHQSVAVRRPDGTVVLAGQARDDATTYGRDALALKSGHDIPYPKWVERLVELDPRAIVFAHDAAVWMPGERKD</sequence>
<evidence type="ECO:0000256" key="1">
    <source>
        <dbReference type="ARBA" id="ARBA00001947"/>
    </source>
</evidence>
<dbReference type="CDD" id="cd07729">
    <property type="entry name" value="AHL_lactonase_MBL-fold"/>
    <property type="match status" value="1"/>
</dbReference>
<comment type="cofactor">
    <cofactor evidence="1">
        <name>Zn(2+)</name>
        <dbReference type="ChEBI" id="CHEBI:29105"/>
    </cofactor>
</comment>
<gene>
    <name evidence="7" type="ORF">SAMN05421684_6418</name>
</gene>
<dbReference type="Gene3D" id="3.60.15.10">
    <property type="entry name" value="Ribonuclease Z/Hydroxyacylglutathione hydrolase-like"/>
    <property type="match status" value="1"/>
</dbReference>
<name>A0A1H3TUH7_9ACTN</name>
<keyword evidence="4" id="KW-0378">Hydrolase</keyword>
<dbReference type="PANTHER" id="PTHR42978">
    <property type="entry name" value="QUORUM-QUENCHING LACTONASE YTNP-RELATED-RELATED"/>
    <property type="match status" value="1"/>
</dbReference>
<dbReference type="InterPro" id="IPR001279">
    <property type="entry name" value="Metallo-B-lactamas"/>
</dbReference>
<protein>
    <submittedName>
        <fullName evidence="7">Glyoxylase, beta-lactamase superfamily II</fullName>
    </submittedName>
</protein>
<evidence type="ECO:0000259" key="6">
    <source>
        <dbReference type="SMART" id="SM00849"/>
    </source>
</evidence>
<accession>A0A1H3TUH7</accession>
<dbReference type="GO" id="GO:0046872">
    <property type="term" value="F:metal ion binding"/>
    <property type="evidence" value="ECO:0007669"/>
    <property type="project" value="UniProtKB-KW"/>
</dbReference>
<dbReference type="GO" id="GO:0016787">
    <property type="term" value="F:hydrolase activity"/>
    <property type="evidence" value="ECO:0007669"/>
    <property type="project" value="UniProtKB-KW"/>
</dbReference>
<comment type="similarity">
    <text evidence="2">Belongs to the metallo-beta-lactamase superfamily.</text>
</comment>
<keyword evidence="5" id="KW-0862">Zinc</keyword>
<keyword evidence="3" id="KW-0479">Metal-binding</keyword>
<dbReference type="Proteomes" id="UP000199632">
    <property type="component" value="Unassembled WGS sequence"/>
</dbReference>
<dbReference type="EMBL" id="FNQB01000003">
    <property type="protein sequence ID" value="SDZ53904.1"/>
    <property type="molecule type" value="Genomic_DNA"/>
</dbReference>
<dbReference type="SMART" id="SM00849">
    <property type="entry name" value="Lactamase_B"/>
    <property type="match status" value="1"/>
</dbReference>
<dbReference type="RefSeq" id="WP_090800284.1">
    <property type="nucleotide sequence ID" value="NZ_BOND01000024.1"/>
</dbReference>
<evidence type="ECO:0000256" key="5">
    <source>
        <dbReference type="ARBA" id="ARBA00022833"/>
    </source>
</evidence>
<feature type="domain" description="Metallo-beta-lactamase" evidence="6">
    <location>
        <begin position="28"/>
        <end position="215"/>
    </location>
</feature>
<dbReference type="OrthoDB" id="5177904at2"/>
<proteinExistence type="inferred from homology"/>
<dbReference type="PANTHER" id="PTHR42978:SF2">
    <property type="entry name" value="102 KBASES UNSTABLE REGION: FROM 1 TO 119443"/>
    <property type="match status" value="1"/>
</dbReference>
<keyword evidence="8" id="KW-1185">Reference proteome</keyword>
<evidence type="ECO:0000256" key="2">
    <source>
        <dbReference type="ARBA" id="ARBA00007749"/>
    </source>
</evidence>
<dbReference type="STRING" id="137265.SAMN05421684_6418"/>
<dbReference type="Pfam" id="PF00753">
    <property type="entry name" value="Lactamase_B"/>
    <property type="match status" value="1"/>
</dbReference>
<dbReference type="InterPro" id="IPR051013">
    <property type="entry name" value="MBL_superfamily_lactonases"/>
</dbReference>
<dbReference type="InterPro" id="IPR036866">
    <property type="entry name" value="RibonucZ/Hydroxyglut_hydro"/>
</dbReference>
<dbReference type="AlphaFoldDB" id="A0A1H3TUH7"/>